<dbReference type="Proteomes" id="UP001235849">
    <property type="component" value="Unassembled WGS sequence"/>
</dbReference>
<sequence>MVISYVNSIEDLDKLEKYIQNKFKKIKFGNFLFSLHQLKRQNAKIEPFVAAGASLFACQFCCPSKSSQKVINLDIRSLINICKNYYLADPITLDRSLEKYFLSSNPGFLMLRLASHQFPFEPDYFGQFSRPSWLFTKMPSQLENSLGIQNFYFEDKFQSINQCSVIDFITTSFIAWVGLHHNFSISHEYFTKARKQGINLPNDRVIRSIINTISADKYKLTKRYEELKNKDRRFRMYDFNPLLEYPIIKPCQDKQFSTKNFLHAPIPDLIVSRIGTGIFYQMFNEYGTEFSKYFGYVFEHYVGTVLKHSTPSNTVLSEADVRQVYQGKCPDWIIIDGSTVILFECKATRFSREAQAIASEDAVNKSLKQVIKGLKQLHSFIHKGSKCPAINQMLNCCNTFKPIFVSLEPLYLINSNSFREHINSLLRNENITNFEWMILSIQQLEHLQPHIASGVSISEILYNVYNKGFDNVIQDLEAKTGKRFVDSFLYSEQEQLYKKLNILH</sequence>
<evidence type="ECO:0000313" key="2">
    <source>
        <dbReference type="Proteomes" id="UP001235849"/>
    </source>
</evidence>
<evidence type="ECO:0008006" key="3">
    <source>
        <dbReference type="Google" id="ProtNLM"/>
    </source>
</evidence>
<dbReference type="RefSeq" id="WP_283766743.1">
    <property type="nucleotide sequence ID" value="NZ_JAQOSO010000055.1"/>
</dbReference>
<gene>
    <name evidence="1" type="ORF">PMG25_09955</name>
</gene>
<accession>A0ABT7B807</accession>
<protein>
    <recommendedName>
        <fullName evidence="3">NERD domain-containing protein</fullName>
    </recommendedName>
</protein>
<organism evidence="1 2">
    <name type="scientific">Roseofilum capinflatum BLCC-M114</name>
    <dbReference type="NCBI Taxonomy" id="3022440"/>
    <lineage>
        <taxon>Bacteria</taxon>
        <taxon>Bacillati</taxon>
        <taxon>Cyanobacteriota</taxon>
        <taxon>Cyanophyceae</taxon>
        <taxon>Desertifilales</taxon>
        <taxon>Desertifilaceae</taxon>
        <taxon>Roseofilum</taxon>
        <taxon>Roseofilum capinflatum</taxon>
    </lineage>
</organism>
<evidence type="ECO:0000313" key="1">
    <source>
        <dbReference type="EMBL" id="MDJ1174413.1"/>
    </source>
</evidence>
<dbReference type="EMBL" id="JAQOSO010000055">
    <property type="protein sequence ID" value="MDJ1174413.1"/>
    <property type="molecule type" value="Genomic_DNA"/>
</dbReference>
<keyword evidence="2" id="KW-1185">Reference proteome</keyword>
<comment type="caution">
    <text evidence="1">The sequence shown here is derived from an EMBL/GenBank/DDBJ whole genome shotgun (WGS) entry which is preliminary data.</text>
</comment>
<reference evidence="1 2" key="1">
    <citation type="submission" date="2023-01" db="EMBL/GenBank/DDBJ databases">
        <title>Novel diversity within Roseofilum (Cyanobacteria; Desertifilaceae) from marine benthic mats with descriptions of four novel species.</title>
        <authorList>
            <person name="Wang Y."/>
            <person name="Berthold D.E."/>
            <person name="Hu J."/>
            <person name="Lefler F.W."/>
            <person name="Laughinghouse H.D. IV."/>
        </authorList>
    </citation>
    <scope>NUCLEOTIDE SEQUENCE [LARGE SCALE GENOMIC DNA]</scope>
    <source>
        <strain evidence="1 2">BLCC-M114</strain>
    </source>
</reference>
<name>A0ABT7B807_9CYAN</name>
<proteinExistence type="predicted"/>